<evidence type="ECO:0000256" key="1">
    <source>
        <dbReference type="SAM" id="MobiDB-lite"/>
    </source>
</evidence>
<gene>
    <name evidence="4" type="ORF">E5288_WYG010135</name>
</gene>
<keyword evidence="3" id="KW-0732">Signal</keyword>
<reference evidence="4" key="1">
    <citation type="submission" date="2019-10" db="EMBL/GenBank/DDBJ databases">
        <title>The sequence and de novo assembly of the wild yak genome.</title>
        <authorList>
            <person name="Liu Y."/>
        </authorList>
    </citation>
    <scope>NUCLEOTIDE SEQUENCE [LARGE SCALE GENOMIC DNA]</scope>
    <source>
        <strain evidence="4">WY2019</strain>
    </source>
</reference>
<dbReference type="Proteomes" id="UP000322234">
    <property type="component" value="Unassembled WGS sequence"/>
</dbReference>
<feature type="region of interest" description="Disordered" evidence="1">
    <location>
        <begin position="155"/>
        <end position="196"/>
    </location>
</feature>
<keyword evidence="2" id="KW-1133">Transmembrane helix</keyword>
<comment type="caution">
    <text evidence="4">The sequence shown here is derived from an EMBL/GenBank/DDBJ whole genome shotgun (WGS) entry which is preliminary data.</text>
</comment>
<keyword evidence="5" id="KW-1185">Reference proteome</keyword>
<feature type="signal peptide" evidence="3">
    <location>
        <begin position="1"/>
        <end position="15"/>
    </location>
</feature>
<evidence type="ECO:0000256" key="3">
    <source>
        <dbReference type="SAM" id="SignalP"/>
    </source>
</evidence>
<sequence length="196" mass="21266">MALMLISMSSQTLLWRHTDLSVCMMLALLLDDIDEMRIYYILNEGSKATKDIFYFSAEDNAEPSSTRAIQSTKSRNTGPAVSTPPRGYIFTKPVATQAPGTSNTTRLPGQMIVVQPDSTQPVMVIAILALIAGIIGIIIGSVSLFFILRRRNQVSPRVSETPGQTEQKGPSPLSQNPVPFPPLPLRIPENIGGAGQ</sequence>
<keyword evidence="2" id="KW-0812">Transmembrane</keyword>
<feature type="compositionally biased region" description="Polar residues" evidence="1">
    <location>
        <begin position="155"/>
        <end position="168"/>
    </location>
</feature>
<dbReference type="EMBL" id="VBQZ03000029">
    <property type="protein sequence ID" value="MXQ85813.1"/>
    <property type="molecule type" value="Genomic_DNA"/>
</dbReference>
<proteinExistence type="predicted"/>
<organism evidence="4 5">
    <name type="scientific">Bos mutus</name>
    <name type="common">wild yak</name>
    <dbReference type="NCBI Taxonomy" id="72004"/>
    <lineage>
        <taxon>Eukaryota</taxon>
        <taxon>Metazoa</taxon>
        <taxon>Chordata</taxon>
        <taxon>Craniata</taxon>
        <taxon>Vertebrata</taxon>
        <taxon>Euteleostomi</taxon>
        <taxon>Mammalia</taxon>
        <taxon>Eutheria</taxon>
        <taxon>Laurasiatheria</taxon>
        <taxon>Artiodactyla</taxon>
        <taxon>Ruminantia</taxon>
        <taxon>Pecora</taxon>
        <taxon>Bovidae</taxon>
        <taxon>Bovinae</taxon>
        <taxon>Bos</taxon>
    </lineage>
</organism>
<name>A0A6B0REH4_9CETA</name>
<evidence type="ECO:0000256" key="2">
    <source>
        <dbReference type="SAM" id="Phobius"/>
    </source>
</evidence>
<evidence type="ECO:0000313" key="4">
    <source>
        <dbReference type="EMBL" id="MXQ85813.1"/>
    </source>
</evidence>
<keyword evidence="2" id="KW-0472">Membrane</keyword>
<dbReference type="AlphaFoldDB" id="A0A6B0REH4"/>
<feature type="chain" id="PRO_5025611005" evidence="3">
    <location>
        <begin position="16"/>
        <end position="196"/>
    </location>
</feature>
<evidence type="ECO:0000313" key="5">
    <source>
        <dbReference type="Proteomes" id="UP000322234"/>
    </source>
</evidence>
<accession>A0A6B0REH4</accession>
<protein>
    <submittedName>
        <fullName evidence="4">Uncharacterized protein</fullName>
    </submittedName>
</protein>
<feature type="transmembrane region" description="Helical" evidence="2">
    <location>
        <begin position="122"/>
        <end position="148"/>
    </location>
</feature>